<sequence length="286" mass="32403">MKKRKRNGMWIAIITVLLLLLGVVIFICIPFSPTAARFSHITGEKAKDTQDVSEVFTQADIERLPAPVQRYFEYCGYLGTPKMAYMRASLTNVDFVMSETKTIRIDYKQMNLVRKPERFALISSYLSGVPFEGLDSYENGRGGMKGTLAKVIPLFDQRGEEMDRACLVTWLAECLMVPNAALQNFVCWESMDDKQAKATITWEGVSASGIFTFSEAGELLAFRTSNRTAIDMSGKETKADWSAYFREYHIVNGLLQPKVIQSVWHYEAGDCVYFNQNEAAVDIHYQ</sequence>
<reference evidence="1 2" key="1">
    <citation type="submission" date="2020-03" db="EMBL/GenBank/DDBJ databases">
        <title>Genome Sequence of industrial isolate, B5A.</title>
        <authorList>
            <person name="Sharma S."/>
            <person name="Patil P.B."/>
            <person name="Korpole S."/>
        </authorList>
    </citation>
    <scope>NUCLEOTIDE SEQUENCE [LARGE SCALE GENOMIC DNA]</scope>
    <source>
        <strain evidence="1 2">PI-S10-B5A</strain>
    </source>
</reference>
<evidence type="ECO:0000313" key="1">
    <source>
        <dbReference type="EMBL" id="NNJ32856.1"/>
    </source>
</evidence>
<evidence type="ECO:0000313" key="2">
    <source>
        <dbReference type="Proteomes" id="UP000539052"/>
    </source>
</evidence>
<dbReference type="Proteomes" id="UP000539052">
    <property type="component" value="Unassembled WGS sequence"/>
</dbReference>
<dbReference type="Pfam" id="PF20181">
    <property type="entry name" value="DUF6544"/>
    <property type="match status" value="1"/>
</dbReference>
<organism evidence="1 2">
    <name type="scientific">Lacrimispora defluvii</name>
    <dbReference type="NCBI Taxonomy" id="2719233"/>
    <lineage>
        <taxon>Bacteria</taxon>
        <taxon>Bacillati</taxon>
        <taxon>Bacillota</taxon>
        <taxon>Clostridia</taxon>
        <taxon>Lachnospirales</taxon>
        <taxon>Lachnospiraceae</taxon>
        <taxon>Lacrimispora</taxon>
    </lineage>
</organism>
<name>A0ABX1W059_9FIRM</name>
<keyword evidence="2" id="KW-1185">Reference proteome</keyword>
<dbReference type="InterPro" id="IPR046674">
    <property type="entry name" value="DUF6544"/>
</dbReference>
<proteinExistence type="predicted"/>
<protein>
    <submittedName>
        <fullName evidence="1">Uncharacterized protein</fullName>
    </submittedName>
</protein>
<comment type="caution">
    <text evidence="1">The sequence shown here is derived from an EMBL/GenBank/DDBJ whole genome shotgun (WGS) entry which is preliminary data.</text>
</comment>
<dbReference type="RefSeq" id="WP_170823901.1">
    <property type="nucleotide sequence ID" value="NZ_JAAOXG010000071.1"/>
</dbReference>
<gene>
    <name evidence="1" type="ORF">G9470_24150</name>
</gene>
<accession>A0ABX1W059</accession>
<dbReference type="EMBL" id="JAAOXG010000071">
    <property type="protein sequence ID" value="NNJ32856.1"/>
    <property type="molecule type" value="Genomic_DNA"/>
</dbReference>